<dbReference type="RefSeq" id="WP_045680226.1">
    <property type="nucleotide sequence ID" value="NZ_CP010803.1"/>
</dbReference>
<dbReference type="Proteomes" id="UP000032611">
    <property type="component" value="Chromosome"/>
</dbReference>
<dbReference type="HOGENOM" id="CLU_105864_3_0_5"/>
<name>A0A0D5LNL4_MAREN</name>
<dbReference type="PATRIC" id="fig|1486262.3.peg.1493"/>
<protein>
    <recommendedName>
        <fullName evidence="3">Host attachment protein</fullName>
    </recommendedName>
</protein>
<evidence type="ECO:0000313" key="1">
    <source>
        <dbReference type="EMBL" id="AJY45530.1"/>
    </source>
</evidence>
<dbReference type="Pfam" id="PF10116">
    <property type="entry name" value="Host_attach"/>
    <property type="match status" value="1"/>
</dbReference>
<organism evidence="1 2">
    <name type="scientific">Martelella endophytica</name>
    <dbReference type="NCBI Taxonomy" id="1486262"/>
    <lineage>
        <taxon>Bacteria</taxon>
        <taxon>Pseudomonadati</taxon>
        <taxon>Pseudomonadota</taxon>
        <taxon>Alphaproteobacteria</taxon>
        <taxon>Hyphomicrobiales</taxon>
        <taxon>Aurantimonadaceae</taxon>
        <taxon>Martelella</taxon>
    </lineage>
</organism>
<keyword evidence="2" id="KW-1185">Reference proteome</keyword>
<proteinExistence type="predicted"/>
<dbReference type="STRING" id="1486262.TM49_07235"/>
<dbReference type="AlphaFoldDB" id="A0A0D5LNL4"/>
<dbReference type="InterPro" id="IPR019291">
    <property type="entry name" value="Host_attachment_protein"/>
</dbReference>
<dbReference type="KEGG" id="mey:TM49_07235"/>
<evidence type="ECO:0000313" key="2">
    <source>
        <dbReference type="Proteomes" id="UP000032611"/>
    </source>
</evidence>
<dbReference type="EMBL" id="CP010803">
    <property type="protein sequence ID" value="AJY45530.1"/>
    <property type="molecule type" value="Genomic_DNA"/>
</dbReference>
<reference evidence="1 2" key="1">
    <citation type="journal article" date="2015" name="Genome Announc.">
        <title>Complete genome sequence of Martelella endophytica YC6887, which has antifungal activity associated with a halophyte.</title>
        <authorList>
            <person name="Khan A."/>
            <person name="Khan H."/>
            <person name="Chung E.J."/>
            <person name="Hossain M.T."/>
            <person name="Chung Y.R."/>
        </authorList>
    </citation>
    <scope>NUCLEOTIDE SEQUENCE [LARGE SCALE GENOMIC DNA]</scope>
    <source>
        <strain evidence="1">YC6887</strain>
    </source>
</reference>
<gene>
    <name evidence="1" type="ORF">TM49_07235</name>
</gene>
<sequence length="149" mass="15998">MEKGDLIPNGAIVVVADFSKALILINAATGQSPKLIMLKHLEADPNPAAHEQGADAPGRVVWGTHKSAVEITNYHEVEGRRFIGEVARHVHGIAAKEGADRLVLVAPPRSLAALREELAATEDSARIVMTVSKDLVNFPVDEIVRKLTS</sequence>
<accession>A0A0D5LNL4</accession>
<dbReference type="OrthoDB" id="9812459at2"/>
<evidence type="ECO:0008006" key="3">
    <source>
        <dbReference type="Google" id="ProtNLM"/>
    </source>
</evidence>